<dbReference type="Pfam" id="PF20238">
    <property type="entry name" value="BIM1-like_dom"/>
    <property type="match status" value="1"/>
</dbReference>
<organism evidence="11 12">
    <name type="scientific">Fusarium duplospermum</name>
    <dbReference type="NCBI Taxonomy" id="1325734"/>
    <lineage>
        <taxon>Eukaryota</taxon>
        <taxon>Fungi</taxon>
        <taxon>Dikarya</taxon>
        <taxon>Ascomycota</taxon>
        <taxon>Pezizomycotina</taxon>
        <taxon>Sordariomycetes</taxon>
        <taxon>Hypocreomycetidae</taxon>
        <taxon>Hypocreales</taxon>
        <taxon>Nectriaceae</taxon>
        <taxon>Fusarium</taxon>
        <taxon>Fusarium solani species complex</taxon>
    </lineage>
</organism>
<keyword evidence="9" id="KW-1133">Transmembrane helix</keyword>
<dbReference type="InterPro" id="IPR046530">
    <property type="entry name" value="BIM1-like_dom"/>
</dbReference>
<dbReference type="CDD" id="cd21176">
    <property type="entry name" value="LPMO_auxiliary-like"/>
    <property type="match status" value="1"/>
</dbReference>
<evidence type="ECO:0000256" key="3">
    <source>
        <dbReference type="ARBA" id="ARBA00022622"/>
    </source>
</evidence>
<keyword evidence="6" id="KW-0325">Glycoprotein</keyword>
<keyword evidence="5 9" id="KW-0472">Membrane</keyword>
<feature type="domain" description="Copper acquisition factor BIM1-like" evidence="10">
    <location>
        <begin position="116"/>
        <end position="260"/>
    </location>
</feature>
<dbReference type="STRING" id="1325734.A0A428QI43"/>
<keyword evidence="7" id="KW-0449">Lipoprotein</keyword>
<keyword evidence="2" id="KW-1003">Cell membrane</keyword>
<dbReference type="PANTHER" id="PTHR34992">
    <property type="entry name" value="HYPHAL ANASTAMOSIS-7 PROTEIN"/>
    <property type="match status" value="1"/>
</dbReference>
<evidence type="ECO:0000256" key="5">
    <source>
        <dbReference type="ARBA" id="ARBA00023136"/>
    </source>
</evidence>
<evidence type="ECO:0000256" key="1">
    <source>
        <dbReference type="ARBA" id="ARBA00004609"/>
    </source>
</evidence>
<keyword evidence="3" id="KW-0336">GPI-anchor</keyword>
<feature type="compositionally biased region" description="Polar residues" evidence="8">
    <location>
        <begin position="16"/>
        <end position="25"/>
    </location>
</feature>
<dbReference type="EMBL" id="NKCI01000031">
    <property type="protein sequence ID" value="RSL64984.1"/>
    <property type="molecule type" value="Genomic_DNA"/>
</dbReference>
<keyword evidence="12" id="KW-1185">Reference proteome</keyword>
<evidence type="ECO:0000313" key="11">
    <source>
        <dbReference type="EMBL" id="RSL64984.1"/>
    </source>
</evidence>
<feature type="transmembrane region" description="Helical" evidence="9">
    <location>
        <begin position="296"/>
        <end position="321"/>
    </location>
</feature>
<proteinExistence type="predicted"/>
<evidence type="ECO:0000259" key="10">
    <source>
        <dbReference type="Pfam" id="PF20238"/>
    </source>
</evidence>
<feature type="region of interest" description="Disordered" evidence="8">
    <location>
        <begin position="1"/>
        <end position="25"/>
    </location>
</feature>
<dbReference type="OrthoDB" id="5333578at2759"/>
<dbReference type="GO" id="GO:0005886">
    <property type="term" value="C:plasma membrane"/>
    <property type="evidence" value="ECO:0007669"/>
    <property type="project" value="UniProtKB-SubCell"/>
</dbReference>
<accession>A0A428QI43</accession>
<dbReference type="GO" id="GO:0098552">
    <property type="term" value="C:side of membrane"/>
    <property type="evidence" value="ECO:0007669"/>
    <property type="project" value="UniProtKB-KW"/>
</dbReference>
<evidence type="ECO:0000256" key="4">
    <source>
        <dbReference type="ARBA" id="ARBA00022729"/>
    </source>
</evidence>
<keyword evidence="4" id="KW-0732">Signal</keyword>
<evidence type="ECO:0000313" key="12">
    <source>
        <dbReference type="Proteomes" id="UP000288168"/>
    </source>
</evidence>
<dbReference type="AlphaFoldDB" id="A0A428QI43"/>
<reference evidence="11 12" key="1">
    <citation type="submission" date="2017-06" db="EMBL/GenBank/DDBJ databases">
        <title>Comparative genomic analysis of Ambrosia Fusariam Clade fungi.</title>
        <authorList>
            <person name="Stajich J.E."/>
            <person name="Carrillo J."/>
            <person name="Kijimoto T."/>
            <person name="Eskalen A."/>
            <person name="O'Donnell K."/>
            <person name="Kasson M."/>
        </authorList>
    </citation>
    <scope>NUCLEOTIDE SEQUENCE [LARGE SCALE GENOMIC DNA]</scope>
    <source>
        <strain evidence="11 12">NRRL62584</strain>
    </source>
</reference>
<evidence type="ECO:0000256" key="9">
    <source>
        <dbReference type="SAM" id="Phobius"/>
    </source>
</evidence>
<protein>
    <recommendedName>
        <fullName evidence="10">Copper acquisition factor BIM1-like domain-containing protein</fullName>
    </recommendedName>
</protein>
<sequence length="323" mass="34788">MHRTPSAVWPAVTRQKPGTQKLPASQLTRELSSRELGCVLQRFMGGCLGISSIKPTDAPAPGQDLLLHPHLLSTSCRTSLVDLAILTFVRDQLRISIFNMMAFKSLVALATVQAVSAHFGLVFPAWRADTLSEENEERYSQWTYPCAGVDYNEKNVTDWPLEGGALKLDLHHPWTYVFVNLGLGENSTNFNVSLTPQFLNATNPGELCIDELKLPSNVKVSDGDFASIQVVTVGDSGSALYNCADIRFKKDAKGPSNCTSEVEYVAIKEQTDDEEESGSQGNSSNTDSKESGDDNAAGILGVNMVALTSVAGLAAAFVMGIGL</sequence>
<gene>
    <name evidence="11" type="ORF">CEP54_004474</name>
</gene>
<name>A0A428QI43_9HYPO</name>
<comment type="subcellular location">
    <subcellularLocation>
        <location evidence="1">Cell membrane</location>
        <topology evidence="1">Lipid-anchor</topology>
        <topology evidence="1">GPI-anchor</topology>
    </subcellularLocation>
</comment>
<keyword evidence="9" id="KW-0812">Transmembrane</keyword>
<evidence type="ECO:0000256" key="7">
    <source>
        <dbReference type="ARBA" id="ARBA00023288"/>
    </source>
</evidence>
<dbReference type="InterPro" id="IPR046936">
    <property type="entry name" value="BIM1-like"/>
</dbReference>
<evidence type="ECO:0000256" key="6">
    <source>
        <dbReference type="ARBA" id="ARBA00023180"/>
    </source>
</evidence>
<evidence type="ECO:0000256" key="8">
    <source>
        <dbReference type="SAM" id="MobiDB-lite"/>
    </source>
</evidence>
<feature type="region of interest" description="Disordered" evidence="8">
    <location>
        <begin position="269"/>
        <end position="294"/>
    </location>
</feature>
<dbReference type="Proteomes" id="UP000288168">
    <property type="component" value="Unassembled WGS sequence"/>
</dbReference>
<comment type="caution">
    <text evidence="11">The sequence shown here is derived from an EMBL/GenBank/DDBJ whole genome shotgun (WGS) entry which is preliminary data.</text>
</comment>
<dbReference type="PANTHER" id="PTHR34992:SF2">
    <property type="entry name" value="COPPER ACQUISITION FACTOR BIM1-LIKE DOMAIN-CONTAINING PROTEIN"/>
    <property type="match status" value="1"/>
</dbReference>
<evidence type="ECO:0000256" key="2">
    <source>
        <dbReference type="ARBA" id="ARBA00022475"/>
    </source>
</evidence>